<gene>
    <name evidence="10" type="ORF">Goklo_005218</name>
</gene>
<dbReference type="FunFam" id="3.30.420.40:FF:000404">
    <property type="entry name" value="Major actin"/>
    <property type="match status" value="1"/>
</dbReference>
<evidence type="ECO:0000256" key="4">
    <source>
        <dbReference type="ARBA" id="ARBA00022741"/>
    </source>
</evidence>
<evidence type="ECO:0000256" key="2">
    <source>
        <dbReference type="ARBA" id="ARBA00006752"/>
    </source>
</evidence>
<dbReference type="PROSITE" id="PS00432">
    <property type="entry name" value="ACTINS_2"/>
    <property type="match status" value="1"/>
</dbReference>
<reference evidence="10 11" key="1">
    <citation type="journal article" date="2019" name="Genome Biol. Evol.">
        <title>Insights into the evolution of the New World diploid cottons (Gossypium, subgenus Houzingenia) based on genome sequencing.</title>
        <authorList>
            <person name="Grover C.E."/>
            <person name="Arick M.A. 2nd"/>
            <person name="Thrash A."/>
            <person name="Conover J.L."/>
            <person name="Sanders W.S."/>
            <person name="Peterson D.G."/>
            <person name="Frelichowski J.E."/>
            <person name="Scheffler J.A."/>
            <person name="Scheffler B.E."/>
            <person name="Wendel J.F."/>
        </authorList>
    </citation>
    <scope>NUCLEOTIDE SEQUENCE [LARGE SCALE GENOMIC DNA]</scope>
    <source>
        <strain evidence="10">57</strain>
        <tissue evidence="10">Leaf</tissue>
    </source>
</reference>
<evidence type="ECO:0000256" key="7">
    <source>
        <dbReference type="ARBA" id="ARBA00023212"/>
    </source>
</evidence>
<dbReference type="SUPFAM" id="SSF53067">
    <property type="entry name" value="Actin-like ATPase domain"/>
    <property type="match status" value="2"/>
</dbReference>
<dbReference type="PANTHER" id="PTHR11937">
    <property type="entry name" value="ACTIN"/>
    <property type="match status" value="1"/>
</dbReference>
<dbReference type="GO" id="GO:0005856">
    <property type="term" value="C:cytoskeleton"/>
    <property type="evidence" value="ECO:0007669"/>
    <property type="project" value="UniProtKB-SubCell"/>
</dbReference>
<dbReference type="SMART" id="SM00268">
    <property type="entry name" value="ACTIN"/>
    <property type="match status" value="1"/>
</dbReference>
<organism evidence="10 11">
    <name type="scientific">Gossypium klotzschianum</name>
    <dbReference type="NCBI Taxonomy" id="34286"/>
    <lineage>
        <taxon>Eukaryota</taxon>
        <taxon>Viridiplantae</taxon>
        <taxon>Streptophyta</taxon>
        <taxon>Embryophyta</taxon>
        <taxon>Tracheophyta</taxon>
        <taxon>Spermatophyta</taxon>
        <taxon>Magnoliopsida</taxon>
        <taxon>eudicotyledons</taxon>
        <taxon>Gunneridae</taxon>
        <taxon>Pentapetalae</taxon>
        <taxon>rosids</taxon>
        <taxon>malvids</taxon>
        <taxon>Malvales</taxon>
        <taxon>Malvaceae</taxon>
        <taxon>Malvoideae</taxon>
        <taxon>Gossypium</taxon>
    </lineage>
</organism>
<evidence type="ECO:0000256" key="3">
    <source>
        <dbReference type="ARBA" id="ARBA00022490"/>
    </source>
</evidence>
<comment type="similarity">
    <text evidence="2 9">Belongs to the actin family.</text>
</comment>
<keyword evidence="6" id="KW-0067">ATP-binding</keyword>
<dbReference type="AlphaFoldDB" id="A0A7J8VRB8"/>
<dbReference type="PROSITE" id="PS00406">
    <property type="entry name" value="ACTINS_1"/>
    <property type="match status" value="1"/>
</dbReference>
<dbReference type="FunFam" id="3.30.420.40:FF:000291">
    <property type="entry name" value="Actin, alpha skeletal muscle"/>
    <property type="match status" value="1"/>
</dbReference>
<comment type="caution">
    <text evidence="10">The sequence shown here is derived from an EMBL/GenBank/DDBJ whole genome shotgun (WGS) entry which is preliminary data.</text>
</comment>
<keyword evidence="7" id="KW-0206">Cytoskeleton</keyword>
<dbReference type="FunFam" id="3.90.640.10:FF:000001">
    <property type="entry name" value="Actin, muscle"/>
    <property type="match status" value="1"/>
</dbReference>
<dbReference type="InterPro" id="IPR020902">
    <property type="entry name" value="Actin/actin-like_CS"/>
</dbReference>
<dbReference type="PROSITE" id="PS01132">
    <property type="entry name" value="ACTINS_ACT_LIKE"/>
    <property type="match status" value="1"/>
</dbReference>
<dbReference type="GO" id="GO:0048767">
    <property type="term" value="P:root hair elongation"/>
    <property type="evidence" value="ECO:0007669"/>
    <property type="project" value="UniProtKB-ARBA"/>
</dbReference>
<evidence type="ECO:0000313" key="10">
    <source>
        <dbReference type="EMBL" id="MBA0665357.1"/>
    </source>
</evidence>
<name>A0A7J8VRB8_9ROSI</name>
<evidence type="ECO:0000256" key="5">
    <source>
        <dbReference type="ARBA" id="ARBA00022801"/>
    </source>
</evidence>
<dbReference type="Proteomes" id="UP000593573">
    <property type="component" value="Unassembled WGS sequence"/>
</dbReference>
<dbReference type="GO" id="GO:0005524">
    <property type="term" value="F:ATP binding"/>
    <property type="evidence" value="ECO:0007669"/>
    <property type="project" value="UniProtKB-KW"/>
</dbReference>
<keyword evidence="5" id="KW-0378">Hydrolase</keyword>
<keyword evidence="4" id="KW-0547">Nucleotide-binding</keyword>
<dbReference type="CDD" id="cd10224">
    <property type="entry name" value="ASKHA_NBD_actin"/>
    <property type="match status" value="1"/>
</dbReference>
<keyword evidence="3" id="KW-0963">Cytoplasm</keyword>
<keyword evidence="11" id="KW-1185">Reference proteome</keyword>
<comment type="subcellular location">
    <subcellularLocation>
        <location evidence="1">Cytoplasm</location>
        <location evidence="1">Cytoskeleton</location>
    </subcellularLocation>
</comment>
<proteinExistence type="inferred from homology"/>
<evidence type="ECO:0000256" key="6">
    <source>
        <dbReference type="ARBA" id="ARBA00022840"/>
    </source>
</evidence>
<dbReference type="FunFam" id="3.30.420.40:FF:000058">
    <property type="entry name" value="Putative actin-related protein 5"/>
    <property type="match status" value="1"/>
</dbReference>
<evidence type="ECO:0000313" key="11">
    <source>
        <dbReference type="Proteomes" id="UP000593573"/>
    </source>
</evidence>
<dbReference type="InterPro" id="IPR004000">
    <property type="entry name" value="Actin"/>
</dbReference>
<dbReference type="PRINTS" id="PR00190">
    <property type="entry name" value="ACTIN"/>
</dbReference>
<sequence length="411" mass="45531">MADGEDIQPLVCDNGTGMVKAGFAGDDAPRAVFPSIVGRPRHTGVMVGMGQKDAYVGDEAQSKRGILTLKYPIEHGIVNNWDDMEKIWHHTFYNELRVAPEEHPVLLTEAPLNPKANREKMTQIMFETFNSPAMYVAIQAVLSLYASGRTTVPEYRKMPLFDCLDIGIMASVLIVSGNELNSVDIGIVLDSGDGVSHTVPIYEGYALPHAILRLDLAGRDLTDNLMKILTERGYSFTTTAEREIVRDVKEKLSYIALDYEQELETSKTDSSVEKTYELPDGQIITIGAERFRCPEVLFQPSLIGMEAAGIHETTYNSIMKCDVDIRKDLYGNIVLSGGTTMFPGISDRMTKEISSLAPSSMKIKVVAPPERKYSVWIGGSILASLSTFQQMWIAKAEYDESGPSIVHRKCF</sequence>
<evidence type="ECO:0008006" key="12">
    <source>
        <dbReference type="Google" id="ProtNLM"/>
    </source>
</evidence>
<evidence type="ECO:0000256" key="9">
    <source>
        <dbReference type="RuleBase" id="RU000487"/>
    </source>
</evidence>
<dbReference type="Gene3D" id="3.90.640.10">
    <property type="entry name" value="Actin, Chain A, domain 4"/>
    <property type="match status" value="1"/>
</dbReference>
<comment type="catalytic activity">
    <reaction evidence="8">
        <text>ATP + H2O = ADP + phosphate + H(+)</text>
        <dbReference type="Rhea" id="RHEA:13065"/>
        <dbReference type="ChEBI" id="CHEBI:15377"/>
        <dbReference type="ChEBI" id="CHEBI:15378"/>
        <dbReference type="ChEBI" id="CHEBI:30616"/>
        <dbReference type="ChEBI" id="CHEBI:43474"/>
        <dbReference type="ChEBI" id="CHEBI:456216"/>
    </reaction>
</comment>
<dbReference type="GO" id="GO:0016787">
    <property type="term" value="F:hydrolase activity"/>
    <property type="evidence" value="ECO:0007669"/>
    <property type="project" value="UniProtKB-KW"/>
</dbReference>
<dbReference type="Gene3D" id="3.30.420.40">
    <property type="match status" value="2"/>
</dbReference>
<protein>
    <recommendedName>
        <fullName evidence="12">Actin 1</fullName>
    </recommendedName>
</protein>
<dbReference type="InterPro" id="IPR043129">
    <property type="entry name" value="ATPase_NBD"/>
</dbReference>
<evidence type="ECO:0000256" key="1">
    <source>
        <dbReference type="ARBA" id="ARBA00004245"/>
    </source>
</evidence>
<accession>A0A7J8VRB8</accession>
<evidence type="ECO:0000256" key="8">
    <source>
        <dbReference type="ARBA" id="ARBA00049360"/>
    </source>
</evidence>
<dbReference type="OrthoDB" id="74201at2759"/>
<dbReference type="Pfam" id="PF00022">
    <property type="entry name" value="Actin"/>
    <property type="match status" value="1"/>
</dbReference>
<dbReference type="InterPro" id="IPR004001">
    <property type="entry name" value="Actin_CS"/>
</dbReference>
<dbReference type="EMBL" id="JABFAB010000011">
    <property type="protein sequence ID" value="MBA0665357.1"/>
    <property type="molecule type" value="Genomic_DNA"/>
</dbReference>